<reference evidence="1 2" key="1">
    <citation type="journal article" date="2019" name="Int. J. Syst. Evol. Microbiol.">
        <title>The Global Catalogue of Microorganisms (GCM) 10K type strain sequencing project: providing services to taxonomists for standard genome sequencing and annotation.</title>
        <authorList>
            <consortium name="The Broad Institute Genomics Platform"/>
            <consortium name="The Broad Institute Genome Sequencing Center for Infectious Disease"/>
            <person name="Wu L."/>
            <person name="Ma J."/>
        </authorList>
    </citation>
    <scope>NUCLEOTIDE SEQUENCE [LARGE SCALE GENOMIC DNA]</scope>
    <source>
        <strain evidence="1 2">JCM 6886</strain>
    </source>
</reference>
<dbReference type="Proteomes" id="UP001501476">
    <property type="component" value="Unassembled WGS sequence"/>
</dbReference>
<proteinExistence type="predicted"/>
<comment type="caution">
    <text evidence="1">The sequence shown here is derived from an EMBL/GenBank/DDBJ whole genome shotgun (WGS) entry which is preliminary data.</text>
</comment>
<sequence>MTSAANTVMTLYNWNILILPSGEEIFVGLRQRPETVPPFKPADEEDELLPFTLRNSSPIREFNQAQGVGYTDSGKRYVVLGQASDPTGMIRLSVDQMMPAEQIKWKFPFND</sequence>
<organism evidence="1 2">
    <name type="scientific">Methylophaga marina</name>
    <dbReference type="NCBI Taxonomy" id="45495"/>
    <lineage>
        <taxon>Bacteria</taxon>
        <taxon>Pseudomonadati</taxon>
        <taxon>Pseudomonadota</taxon>
        <taxon>Gammaproteobacteria</taxon>
        <taxon>Thiotrichales</taxon>
        <taxon>Piscirickettsiaceae</taxon>
        <taxon>Methylophaga</taxon>
    </lineage>
</organism>
<evidence type="ECO:0000313" key="1">
    <source>
        <dbReference type="EMBL" id="GAA0218076.1"/>
    </source>
</evidence>
<accession>A0ABN0TCI2</accession>
<protein>
    <submittedName>
        <fullName evidence="1">Uncharacterized protein</fullName>
    </submittedName>
</protein>
<evidence type="ECO:0000313" key="2">
    <source>
        <dbReference type="Proteomes" id="UP001501476"/>
    </source>
</evidence>
<dbReference type="EMBL" id="BAAADG010000003">
    <property type="protein sequence ID" value="GAA0218076.1"/>
    <property type="molecule type" value="Genomic_DNA"/>
</dbReference>
<name>A0ABN0TCI2_9GAMM</name>
<keyword evidence="2" id="KW-1185">Reference proteome</keyword>
<dbReference type="RefSeq" id="WP_286304796.1">
    <property type="nucleotide sequence ID" value="NZ_AP027741.1"/>
</dbReference>
<gene>
    <name evidence="1" type="ORF">GCM10008964_06980</name>
</gene>